<dbReference type="PANTHER" id="PTHR12814:SF2">
    <property type="entry name" value="RNA-BINDING PROTEIN NOB1"/>
    <property type="match status" value="1"/>
</dbReference>
<protein>
    <recommendedName>
        <fullName evidence="9">RING-type domain-containing protein</fullName>
    </recommendedName>
</protein>
<dbReference type="FunCoup" id="A0A3P7DW23">
    <property type="interactions" value="1918"/>
</dbReference>
<keyword evidence="4 7" id="KW-0863">Zinc-finger</keyword>
<dbReference type="InterPro" id="IPR013083">
    <property type="entry name" value="Znf_RING/FYVE/PHD"/>
</dbReference>
<evidence type="ECO:0000256" key="3">
    <source>
        <dbReference type="ARBA" id="ARBA00022723"/>
    </source>
</evidence>
<dbReference type="CDD" id="cd09876">
    <property type="entry name" value="PIN_Nob1-like"/>
    <property type="match status" value="1"/>
</dbReference>
<gene>
    <name evidence="10" type="ORF">WBA_LOCUS1260</name>
</gene>
<dbReference type="SUPFAM" id="SSF57850">
    <property type="entry name" value="RING/U-box"/>
    <property type="match status" value="1"/>
</dbReference>
<dbReference type="Pfam" id="PF17146">
    <property type="entry name" value="PIN_6"/>
    <property type="match status" value="1"/>
</dbReference>
<keyword evidence="2" id="KW-0540">Nuclease</keyword>
<feature type="domain" description="RING-type" evidence="9">
    <location>
        <begin position="596"/>
        <end position="649"/>
    </location>
</feature>
<dbReference type="SMART" id="SM00184">
    <property type="entry name" value="RING"/>
    <property type="match status" value="1"/>
</dbReference>
<keyword evidence="3" id="KW-0479">Metal-binding</keyword>
<dbReference type="AlphaFoldDB" id="A0A3P7DW23"/>
<dbReference type="GO" id="GO:0031981">
    <property type="term" value="C:nuclear lumen"/>
    <property type="evidence" value="ECO:0007669"/>
    <property type="project" value="UniProtKB-ARBA"/>
</dbReference>
<dbReference type="Gene3D" id="3.40.50.1010">
    <property type="entry name" value="5'-nuclease"/>
    <property type="match status" value="1"/>
</dbReference>
<reference evidence="10 11" key="1">
    <citation type="submission" date="2018-11" db="EMBL/GenBank/DDBJ databases">
        <authorList>
            <consortium name="Pathogen Informatics"/>
        </authorList>
    </citation>
    <scope>NUCLEOTIDE SEQUENCE [LARGE SCALE GENOMIC DNA]</scope>
</reference>
<sequence length="667" mass="74329">MKAPEDVPVRQLVADSNAFIKRIPLHNLASEIYTVPGVINELKCEKMRHLLDSLPYEIHIQEPMTESLHIITEFAKKTGDYPSLSAVDLKLLSLVHDLHLRQYGKDGLRYDLEIINDKSAINCRQTRNTIVKRDDKGVQMDEDAAGTEEKSVSTKMEGINDAIDNASVSSNSSDGGTWLNEDNVDEILGHIGEISMPEREMKVACVTTDFAMQNVLLRLGLYLLSVNGYRIHRLNSYVLRCWACFATTYVMTKRFCPRCGNDSLHRVPVTIAEDGTMQLHINWNRLQSSRGLRYSLPAPKGGKHPGGPQLFEDQPMPQNRMARCHQDPTEPGPFTVNDVVSSGLGFCAIRSSNITEVLEIYGQVSALEFSVKASWWIICQLRQLIFILMSMSMSTYYCHNCQQGVTLRDGFKVEGFKDFVCARCGSEFIEELSTDNRSYMSPFGMFFGQMISDGQHGNADVGSSSNAHQQQDQHQQPSSIRFMHGASVGGGDDENIILLFLNQLLTNLSAQGAQIQLQITRDPNAHGNVLHGPVADYAWGEGGLDQIVTQLLNQFEGGSTPVDPKLLANLPMTVVEPKHIDSGAQCTTCMETFKKCSACKPITMTADESLVSTAAEPDELVAILECQHIFHRECILPWLRRHNTCPICRQTVDATKWSSNNPLDELD</sequence>
<dbReference type="Gene3D" id="3.30.40.10">
    <property type="entry name" value="Zinc/RING finger domain, C3HC4 (zinc finger)"/>
    <property type="match status" value="1"/>
</dbReference>
<dbReference type="OMA" id="SMPEREM"/>
<dbReference type="GO" id="GO:0030688">
    <property type="term" value="C:preribosome, small subunit precursor"/>
    <property type="evidence" value="ECO:0007669"/>
    <property type="project" value="TreeGrafter"/>
</dbReference>
<evidence type="ECO:0000313" key="11">
    <source>
        <dbReference type="Proteomes" id="UP000270924"/>
    </source>
</evidence>
<dbReference type="FunFam" id="3.40.50.1010:FF:000020">
    <property type="entry name" value="20S-pre-rRNA D-site endonuclease NOB1"/>
    <property type="match status" value="1"/>
</dbReference>
<evidence type="ECO:0000313" key="10">
    <source>
        <dbReference type="EMBL" id="VDM07874.1"/>
    </source>
</evidence>
<evidence type="ECO:0000256" key="5">
    <source>
        <dbReference type="ARBA" id="ARBA00022801"/>
    </source>
</evidence>
<evidence type="ECO:0000256" key="7">
    <source>
        <dbReference type="PROSITE-ProRule" id="PRU00175"/>
    </source>
</evidence>
<dbReference type="GO" id="GO:0004521">
    <property type="term" value="F:RNA endonuclease activity"/>
    <property type="evidence" value="ECO:0007669"/>
    <property type="project" value="TreeGrafter"/>
</dbReference>
<dbReference type="InParanoid" id="A0A3P7DW23"/>
<comment type="similarity">
    <text evidence="1">Belongs to the NOB1 family.</text>
</comment>
<organism evidence="10 11">
    <name type="scientific">Wuchereria bancrofti</name>
    <dbReference type="NCBI Taxonomy" id="6293"/>
    <lineage>
        <taxon>Eukaryota</taxon>
        <taxon>Metazoa</taxon>
        <taxon>Ecdysozoa</taxon>
        <taxon>Nematoda</taxon>
        <taxon>Chromadorea</taxon>
        <taxon>Rhabditida</taxon>
        <taxon>Spirurina</taxon>
        <taxon>Spiruromorpha</taxon>
        <taxon>Filarioidea</taxon>
        <taxon>Onchocercidae</taxon>
        <taxon>Wuchereria</taxon>
    </lineage>
</organism>
<evidence type="ECO:0000256" key="6">
    <source>
        <dbReference type="ARBA" id="ARBA00022833"/>
    </source>
</evidence>
<feature type="region of interest" description="Disordered" evidence="8">
    <location>
        <begin position="456"/>
        <end position="485"/>
    </location>
</feature>
<feature type="compositionally biased region" description="Low complexity" evidence="8">
    <location>
        <begin position="463"/>
        <end position="479"/>
    </location>
</feature>
<dbReference type="Pfam" id="PF13639">
    <property type="entry name" value="zf-RING_2"/>
    <property type="match status" value="1"/>
</dbReference>
<dbReference type="InterPro" id="IPR039907">
    <property type="entry name" value="NOB1"/>
</dbReference>
<evidence type="ECO:0000256" key="1">
    <source>
        <dbReference type="ARBA" id="ARBA00005858"/>
    </source>
</evidence>
<proteinExistence type="inferred from homology"/>
<dbReference type="PANTHER" id="PTHR12814">
    <property type="entry name" value="RNA-BINDING PROTEIN NOB1"/>
    <property type="match status" value="1"/>
</dbReference>
<dbReference type="EMBL" id="UYWW01000249">
    <property type="protein sequence ID" value="VDM07874.1"/>
    <property type="molecule type" value="Genomic_DNA"/>
</dbReference>
<dbReference type="InterPro" id="IPR036283">
    <property type="entry name" value="NOB1_Zf-like_sf"/>
</dbReference>
<dbReference type="InterPro" id="IPR001841">
    <property type="entry name" value="Znf_RING"/>
</dbReference>
<accession>A0A3P7DW23</accession>
<dbReference type="OrthoDB" id="446759at2759"/>
<evidence type="ECO:0000256" key="8">
    <source>
        <dbReference type="SAM" id="MobiDB-lite"/>
    </source>
</evidence>
<dbReference type="SUPFAM" id="SSF144206">
    <property type="entry name" value="NOB1 zinc finger-like"/>
    <property type="match status" value="1"/>
</dbReference>
<dbReference type="PROSITE" id="PS50089">
    <property type="entry name" value="ZF_RING_2"/>
    <property type="match status" value="1"/>
</dbReference>
<dbReference type="InterPro" id="IPR014881">
    <property type="entry name" value="NOB1_Zn-bd"/>
</dbReference>
<keyword evidence="5" id="KW-0378">Hydrolase</keyword>
<dbReference type="CDD" id="cd16454">
    <property type="entry name" value="RING-H2_PA-TM-RING"/>
    <property type="match status" value="1"/>
</dbReference>
<dbReference type="InterPro" id="IPR033411">
    <property type="entry name" value="Ribonuclease_PIN"/>
</dbReference>
<evidence type="ECO:0000259" key="9">
    <source>
        <dbReference type="PROSITE" id="PS50089"/>
    </source>
</evidence>
<name>A0A3P7DW23_WUCBA</name>
<dbReference type="Proteomes" id="UP000270924">
    <property type="component" value="Unassembled WGS sequence"/>
</dbReference>
<keyword evidence="11" id="KW-1185">Reference proteome</keyword>
<dbReference type="GO" id="GO:0030490">
    <property type="term" value="P:maturation of SSU-rRNA"/>
    <property type="evidence" value="ECO:0007669"/>
    <property type="project" value="TreeGrafter"/>
</dbReference>
<dbReference type="GO" id="GO:0008270">
    <property type="term" value="F:zinc ion binding"/>
    <property type="evidence" value="ECO:0007669"/>
    <property type="project" value="UniProtKB-KW"/>
</dbReference>
<dbReference type="Pfam" id="PF08772">
    <property type="entry name" value="Zn_ribbon_NOB1"/>
    <property type="match status" value="1"/>
</dbReference>
<dbReference type="GO" id="GO:0016787">
    <property type="term" value="F:hydrolase activity"/>
    <property type="evidence" value="ECO:0007669"/>
    <property type="project" value="UniProtKB-KW"/>
</dbReference>
<evidence type="ECO:0000256" key="2">
    <source>
        <dbReference type="ARBA" id="ARBA00022722"/>
    </source>
</evidence>
<keyword evidence="6" id="KW-0862">Zinc</keyword>
<dbReference type="GO" id="GO:0005737">
    <property type="term" value="C:cytoplasm"/>
    <property type="evidence" value="ECO:0007669"/>
    <property type="project" value="UniProtKB-ARBA"/>
</dbReference>
<dbReference type="Gene3D" id="6.20.210.10">
    <property type="entry name" value="Nin one binding (NOB1), Zn-ribbon-like"/>
    <property type="match status" value="1"/>
</dbReference>
<evidence type="ECO:0000256" key="4">
    <source>
        <dbReference type="ARBA" id="ARBA00022771"/>
    </source>
</evidence>